<reference evidence="4" key="1">
    <citation type="submission" date="2021-10" db="EMBL/GenBank/DDBJ databases">
        <title>Tropical sea cucumber genome reveals ecological adaptation and Cuvierian tubules defense mechanism.</title>
        <authorList>
            <person name="Chen T."/>
        </authorList>
    </citation>
    <scope>NUCLEOTIDE SEQUENCE</scope>
    <source>
        <strain evidence="4">Nanhai2018</strain>
        <tissue evidence="4">Muscle</tissue>
    </source>
</reference>
<keyword evidence="2" id="KW-0175">Coiled coil</keyword>
<dbReference type="PANTHER" id="PTHR25462">
    <property type="entry name" value="BONUS, ISOFORM C-RELATED"/>
    <property type="match status" value="1"/>
</dbReference>
<accession>A0A9Q1BGZ0</accession>
<dbReference type="Gene3D" id="3.30.160.60">
    <property type="entry name" value="Classic Zinc Finger"/>
    <property type="match status" value="1"/>
</dbReference>
<proteinExistence type="predicted"/>
<dbReference type="Pfam" id="PF00643">
    <property type="entry name" value="zf-B_box"/>
    <property type="match status" value="1"/>
</dbReference>
<feature type="coiled-coil region" evidence="2">
    <location>
        <begin position="167"/>
        <end position="194"/>
    </location>
</feature>
<evidence type="ECO:0000259" key="3">
    <source>
        <dbReference type="PROSITE" id="PS50119"/>
    </source>
</evidence>
<keyword evidence="5" id="KW-1185">Reference proteome</keyword>
<dbReference type="InterPro" id="IPR047153">
    <property type="entry name" value="TRIM45/56/19-like"/>
</dbReference>
<keyword evidence="1" id="KW-0479">Metal-binding</keyword>
<sequence>MAARTDKGLQLSPYQVLITKLQSELSLDEMKQVLNDLQVDRNTISSLESCDFVDILQSRGILTEDGGRQLYDSLKRCHLDKVATCVKTFEDQINKQTIVTGKNENVPPLSQSLEANICPDHPQYTMELFCNTCNKKVCFQCVFMDHRNKTHNVLSKKDVEGQIDATTKKIQQRIQNLKTTLNFVRENITKIEKRENTANFDLIQTQCDVWADLLKKHEKDMLIALTERKEYMRAKVHDMKQTAQESETSIRQIRDAISKGSEDKEKLPQLELLCRWRQKLVELKAEVQKGCQDKEYVQFLFRPLSKSGVFAELRFSNVVGAVTLSKKYALVVKDERMAGLKVTMTCVAFDTQRAVWQRELEDFDCDKPVIMPAHIFSTGVQAIVLVGIGRTLTNIHNERDNEECSISKVITSIIENIPEGDYITAITSITSGNRDVALLIAYNSSTTLLRFSSAFIYERGIDCSSAVHSIYSVASVDNEIAIIDSVREEIVLLKEKDGDVMIWGKLNVTENSVQIPKMIQWDGNFWAVLLVSKEDMGKQVEWETVNYLKDSNKYSSSGKGICKPKTTAVSISFILDLTVVCFSDGTVTVFPTVVR</sequence>
<evidence type="ECO:0000313" key="5">
    <source>
        <dbReference type="Proteomes" id="UP001152320"/>
    </source>
</evidence>
<evidence type="ECO:0000256" key="1">
    <source>
        <dbReference type="PROSITE-ProRule" id="PRU00024"/>
    </source>
</evidence>
<name>A0A9Q1BGZ0_HOLLE</name>
<keyword evidence="1" id="KW-0862">Zinc</keyword>
<comment type="caution">
    <text evidence="4">The sequence shown here is derived from an EMBL/GenBank/DDBJ whole genome shotgun (WGS) entry which is preliminary data.</text>
</comment>
<dbReference type="InterPro" id="IPR000315">
    <property type="entry name" value="Znf_B-box"/>
</dbReference>
<feature type="domain" description="B box-type" evidence="3">
    <location>
        <begin position="113"/>
        <end position="156"/>
    </location>
</feature>
<dbReference type="GO" id="GO:0008270">
    <property type="term" value="F:zinc ion binding"/>
    <property type="evidence" value="ECO:0007669"/>
    <property type="project" value="UniProtKB-KW"/>
</dbReference>
<dbReference type="AlphaFoldDB" id="A0A9Q1BGZ0"/>
<protein>
    <recommendedName>
        <fullName evidence="3">B box-type domain-containing protein</fullName>
    </recommendedName>
</protein>
<dbReference type="Proteomes" id="UP001152320">
    <property type="component" value="Chromosome 19"/>
</dbReference>
<dbReference type="PROSITE" id="PS50119">
    <property type="entry name" value="ZF_BBOX"/>
    <property type="match status" value="1"/>
</dbReference>
<dbReference type="PANTHER" id="PTHR25462:SF296">
    <property type="entry name" value="MEIOTIC P26, ISOFORM F"/>
    <property type="match status" value="1"/>
</dbReference>
<evidence type="ECO:0000313" key="4">
    <source>
        <dbReference type="EMBL" id="KAJ8024272.1"/>
    </source>
</evidence>
<dbReference type="OrthoDB" id="8062037at2759"/>
<dbReference type="SUPFAM" id="SSF57845">
    <property type="entry name" value="B-box zinc-binding domain"/>
    <property type="match status" value="1"/>
</dbReference>
<dbReference type="EMBL" id="JAIZAY010000019">
    <property type="protein sequence ID" value="KAJ8024272.1"/>
    <property type="molecule type" value="Genomic_DNA"/>
</dbReference>
<organism evidence="4 5">
    <name type="scientific">Holothuria leucospilota</name>
    <name type="common">Black long sea cucumber</name>
    <name type="synonym">Mertensiothuria leucospilota</name>
    <dbReference type="NCBI Taxonomy" id="206669"/>
    <lineage>
        <taxon>Eukaryota</taxon>
        <taxon>Metazoa</taxon>
        <taxon>Echinodermata</taxon>
        <taxon>Eleutherozoa</taxon>
        <taxon>Echinozoa</taxon>
        <taxon>Holothuroidea</taxon>
        <taxon>Aspidochirotacea</taxon>
        <taxon>Aspidochirotida</taxon>
        <taxon>Holothuriidae</taxon>
        <taxon>Holothuria</taxon>
    </lineage>
</organism>
<keyword evidence="1" id="KW-0863">Zinc-finger</keyword>
<evidence type="ECO:0000256" key="2">
    <source>
        <dbReference type="SAM" id="Coils"/>
    </source>
</evidence>
<gene>
    <name evidence="4" type="ORF">HOLleu_36962</name>
</gene>